<keyword evidence="4" id="KW-1185">Reference proteome</keyword>
<evidence type="ECO:0000313" key="4">
    <source>
        <dbReference type="Proteomes" id="UP001153292"/>
    </source>
</evidence>
<keyword evidence="1" id="KW-0472">Membrane</keyword>
<sequence length="264" mass="30606">MEAKLREYRSLRRRQQIIDNAKEKIQESKEKLVKFLTPSFINEMGKEKEEEVLLMDNEENDHQQICPEELENSNDVASNLSDLETTVEENTESWTYFTVKWTMYFIIWLTLFVIFLKLQFGAVFFVISVLIGICLNTRTRPKRKGEVSAYRARWRGWLAAVRLRSLKLSNIGKVGHWMGDQKSIFGRHVKPLAPAASAVVSARQSALGPRDRANLLVCSEHYTIRVADKRQVYRGTMIAPAQNNFKANYKLGAIYNAMEINWRL</sequence>
<dbReference type="InterPro" id="IPR039159">
    <property type="entry name" value="SAYSD1"/>
</dbReference>
<dbReference type="InterPro" id="IPR019387">
    <property type="entry name" value="SAYSvFN_dom"/>
</dbReference>
<keyword evidence="1" id="KW-0812">Transmembrane</keyword>
<feature type="domain" description="SAYSvFN" evidence="2">
    <location>
        <begin position="104"/>
        <end position="150"/>
    </location>
</feature>
<evidence type="ECO:0000313" key="3">
    <source>
        <dbReference type="EMBL" id="CAH0400596.1"/>
    </source>
</evidence>
<keyword evidence="1" id="KW-1133">Transmembrane helix</keyword>
<gene>
    <name evidence="3" type="ORF">CHILSU_LOCUS3790</name>
</gene>
<accession>A0ABN8B223</accession>
<reference evidence="3" key="1">
    <citation type="submission" date="2021-12" db="EMBL/GenBank/DDBJ databases">
        <authorList>
            <person name="King R."/>
        </authorList>
    </citation>
    <scope>NUCLEOTIDE SEQUENCE</scope>
</reference>
<dbReference type="Pfam" id="PF10260">
    <property type="entry name" value="SAYSvFN"/>
    <property type="match status" value="1"/>
</dbReference>
<dbReference type="Proteomes" id="UP001153292">
    <property type="component" value="Chromosome 17"/>
</dbReference>
<evidence type="ECO:0000256" key="1">
    <source>
        <dbReference type="SAM" id="Phobius"/>
    </source>
</evidence>
<feature type="transmembrane region" description="Helical" evidence="1">
    <location>
        <begin position="105"/>
        <end position="135"/>
    </location>
</feature>
<dbReference type="PANTHER" id="PTHR13527">
    <property type="entry name" value="SAYSVFN DOMAIN-CONTAINING PROTEIN 1"/>
    <property type="match status" value="1"/>
</dbReference>
<organism evidence="3 4">
    <name type="scientific">Chilo suppressalis</name>
    <name type="common">Asiatic rice borer moth</name>
    <dbReference type="NCBI Taxonomy" id="168631"/>
    <lineage>
        <taxon>Eukaryota</taxon>
        <taxon>Metazoa</taxon>
        <taxon>Ecdysozoa</taxon>
        <taxon>Arthropoda</taxon>
        <taxon>Hexapoda</taxon>
        <taxon>Insecta</taxon>
        <taxon>Pterygota</taxon>
        <taxon>Neoptera</taxon>
        <taxon>Endopterygota</taxon>
        <taxon>Lepidoptera</taxon>
        <taxon>Glossata</taxon>
        <taxon>Ditrysia</taxon>
        <taxon>Pyraloidea</taxon>
        <taxon>Crambidae</taxon>
        <taxon>Crambinae</taxon>
        <taxon>Chilo</taxon>
    </lineage>
</organism>
<evidence type="ECO:0000259" key="2">
    <source>
        <dbReference type="Pfam" id="PF10260"/>
    </source>
</evidence>
<dbReference type="EMBL" id="OU963910">
    <property type="protein sequence ID" value="CAH0400596.1"/>
    <property type="molecule type" value="Genomic_DNA"/>
</dbReference>
<proteinExistence type="predicted"/>
<dbReference type="PANTHER" id="PTHR13527:SF0">
    <property type="entry name" value="SAYSVFN DOMAIN-CONTAINING PROTEIN 1"/>
    <property type="match status" value="1"/>
</dbReference>
<name>A0ABN8B223_CHISP</name>
<protein>
    <recommendedName>
        <fullName evidence="2">SAYSvFN domain-containing protein</fullName>
    </recommendedName>
</protein>